<feature type="compositionally biased region" description="Basic and acidic residues" evidence="1">
    <location>
        <begin position="63"/>
        <end position="76"/>
    </location>
</feature>
<dbReference type="OrthoDB" id="3350591at2759"/>
<dbReference type="HOGENOM" id="CLU_463200_0_0_1"/>
<proteinExistence type="predicted"/>
<dbReference type="AlphaFoldDB" id="A0A0C9VIP6"/>
<feature type="region of interest" description="Disordered" evidence="1">
    <location>
        <begin position="49"/>
        <end position="112"/>
    </location>
</feature>
<protein>
    <submittedName>
        <fullName evidence="2">Uncharacterized protein</fullName>
    </submittedName>
</protein>
<organism evidence="2 3">
    <name type="scientific">Sphaerobolus stellatus (strain SS14)</name>
    <dbReference type="NCBI Taxonomy" id="990650"/>
    <lineage>
        <taxon>Eukaryota</taxon>
        <taxon>Fungi</taxon>
        <taxon>Dikarya</taxon>
        <taxon>Basidiomycota</taxon>
        <taxon>Agaricomycotina</taxon>
        <taxon>Agaricomycetes</taxon>
        <taxon>Phallomycetidae</taxon>
        <taxon>Geastrales</taxon>
        <taxon>Sphaerobolaceae</taxon>
        <taxon>Sphaerobolus</taxon>
    </lineage>
</organism>
<sequence length="589" mass="64872">MVKDALTKAGIKGLAGMKRMRIQPPLGCMDGSACAGLVSVAQDILGNHELRTGGSGGEWSGNGERRGDSRNEMAERKRARTPGRQEAQLARHRSQRAYPSRPHAPTPCPSAHLNLDHNFPQNLRKISAFSGTGAKYPERYGEFHPKVDFDLPPHGLAGFCTILRPSLAFGGLEDVLNAVQRSSMFADAKQIEEKDANASKDDKTRLQDTPGVETFFWNLWERIFTLAEEDVSTHSRSIAFINAVKTSRVGDTEKRWAARSTPAGWCHLPLLFAVAQDGWDDLHLPLSERERSSSPVQFVLEGGKPERNNRVVTVAAQARTQYLNSQRFIARLLVDAEIDMSFFADRTLRAALKKASGEAHDDTAIVDDSMDEDMDVSMASTSAQASGFTLHDIIDVDAIDSDDESDDEYDPDAAEAESDDEDDADIDDVEISDAPAGLELEAASIWLSIAGKELYKLKETKSKWPSLRRVFTDAANGGGRTPVVIDAAHNALEALSSVDRFNMDAGIQTHDIILHIPKYVGNYLPPVLIFPSIVATQQQFADNANYEYISMFLLAKDSMYSMVFFALSGILQAVVQQSLKSRVSHSFFF</sequence>
<name>A0A0C9VIP6_SPHS4</name>
<evidence type="ECO:0000256" key="1">
    <source>
        <dbReference type="SAM" id="MobiDB-lite"/>
    </source>
</evidence>
<dbReference type="InterPro" id="IPR022085">
    <property type="entry name" value="OpdG"/>
</dbReference>
<evidence type="ECO:0000313" key="3">
    <source>
        <dbReference type="Proteomes" id="UP000054279"/>
    </source>
</evidence>
<dbReference type="EMBL" id="KN837137">
    <property type="protein sequence ID" value="KIJ41387.1"/>
    <property type="molecule type" value="Genomic_DNA"/>
</dbReference>
<accession>A0A0C9VIP6</accession>
<feature type="region of interest" description="Disordered" evidence="1">
    <location>
        <begin position="401"/>
        <end position="426"/>
    </location>
</feature>
<dbReference type="Pfam" id="PF12311">
    <property type="entry name" value="DUF3632"/>
    <property type="match status" value="1"/>
</dbReference>
<evidence type="ECO:0000313" key="2">
    <source>
        <dbReference type="EMBL" id="KIJ41387.1"/>
    </source>
</evidence>
<reference evidence="2 3" key="1">
    <citation type="submission" date="2014-06" db="EMBL/GenBank/DDBJ databases">
        <title>Evolutionary Origins and Diversification of the Mycorrhizal Mutualists.</title>
        <authorList>
            <consortium name="DOE Joint Genome Institute"/>
            <consortium name="Mycorrhizal Genomics Consortium"/>
            <person name="Kohler A."/>
            <person name="Kuo A."/>
            <person name="Nagy L.G."/>
            <person name="Floudas D."/>
            <person name="Copeland A."/>
            <person name="Barry K.W."/>
            <person name="Cichocki N."/>
            <person name="Veneault-Fourrey C."/>
            <person name="LaButti K."/>
            <person name="Lindquist E.A."/>
            <person name="Lipzen A."/>
            <person name="Lundell T."/>
            <person name="Morin E."/>
            <person name="Murat C."/>
            <person name="Riley R."/>
            <person name="Ohm R."/>
            <person name="Sun H."/>
            <person name="Tunlid A."/>
            <person name="Henrissat B."/>
            <person name="Grigoriev I.V."/>
            <person name="Hibbett D.S."/>
            <person name="Martin F."/>
        </authorList>
    </citation>
    <scope>NUCLEOTIDE SEQUENCE [LARGE SCALE GENOMIC DNA]</scope>
    <source>
        <strain evidence="2 3">SS14</strain>
    </source>
</reference>
<keyword evidence="3" id="KW-1185">Reference proteome</keyword>
<dbReference type="Proteomes" id="UP000054279">
    <property type="component" value="Unassembled WGS sequence"/>
</dbReference>
<gene>
    <name evidence="2" type="ORF">M422DRAFT_255577</name>
</gene>